<reference evidence="2 3" key="1">
    <citation type="submission" date="2017-09" db="EMBL/GenBank/DDBJ databases">
        <title>Depth-based differentiation of microbial function through sediment-hosted aquifers and enrichment of novel symbionts in the deep terrestrial subsurface.</title>
        <authorList>
            <person name="Probst A.J."/>
            <person name="Ladd B."/>
            <person name="Jarett J.K."/>
            <person name="Geller-Mcgrath D.E."/>
            <person name="Sieber C.M."/>
            <person name="Emerson J.B."/>
            <person name="Anantharaman K."/>
            <person name="Thomas B.C."/>
            <person name="Malmstrom R."/>
            <person name="Stieglmeier M."/>
            <person name="Klingl A."/>
            <person name="Woyke T."/>
            <person name="Ryan C.M."/>
            <person name="Banfield J.F."/>
        </authorList>
    </citation>
    <scope>NUCLEOTIDE SEQUENCE [LARGE SCALE GENOMIC DNA]</scope>
    <source>
        <strain evidence="2">CG18_big_fil_WC_8_21_14_2_50_37_10</strain>
    </source>
</reference>
<name>A0A2H0FKC7_9BACT</name>
<comment type="caution">
    <text evidence="2">The sequence shown here is derived from an EMBL/GenBank/DDBJ whole genome shotgun (WGS) entry which is preliminary data.</text>
</comment>
<accession>A0A2H0FKC7</accession>
<protein>
    <recommendedName>
        <fullName evidence="1">Homing endonuclease LAGLIDADG domain-containing protein</fullName>
    </recommendedName>
</protein>
<dbReference type="PANTHER" id="PTHR47539:SF1">
    <property type="entry name" value="PENTATRICOPEPTIDE REPEAT-CONTAINING PROTEIN OTP51, CHLOROPLASTIC"/>
    <property type="match status" value="1"/>
</dbReference>
<evidence type="ECO:0000313" key="3">
    <source>
        <dbReference type="Proteomes" id="UP000230778"/>
    </source>
</evidence>
<dbReference type="InterPro" id="IPR004860">
    <property type="entry name" value="LAGLIDADG_dom"/>
</dbReference>
<gene>
    <name evidence="2" type="ORF">COW72_01145</name>
</gene>
<feature type="domain" description="Homing endonuclease LAGLIDADG" evidence="1">
    <location>
        <begin position="34"/>
        <end position="193"/>
    </location>
</feature>
<evidence type="ECO:0000259" key="1">
    <source>
        <dbReference type="Pfam" id="PF03161"/>
    </source>
</evidence>
<dbReference type="SUPFAM" id="SSF55608">
    <property type="entry name" value="Homing endonucleases"/>
    <property type="match status" value="1"/>
</dbReference>
<proteinExistence type="predicted"/>
<dbReference type="Pfam" id="PF03161">
    <property type="entry name" value="LAGLIDADG_2"/>
    <property type="match status" value="1"/>
</dbReference>
<dbReference type="InterPro" id="IPR052500">
    <property type="entry name" value="Chloro/Mito_RNA_Process"/>
</dbReference>
<dbReference type="AlphaFoldDB" id="A0A2H0FKC7"/>
<evidence type="ECO:0000313" key="2">
    <source>
        <dbReference type="EMBL" id="PIQ07168.1"/>
    </source>
</evidence>
<dbReference type="Proteomes" id="UP000230778">
    <property type="component" value="Unassembled WGS sequence"/>
</dbReference>
<dbReference type="GO" id="GO:0045292">
    <property type="term" value="P:mRNA cis splicing, via spliceosome"/>
    <property type="evidence" value="ECO:0007669"/>
    <property type="project" value="TreeGrafter"/>
</dbReference>
<dbReference type="EMBL" id="PCUC01000060">
    <property type="protein sequence ID" value="PIQ07168.1"/>
    <property type="molecule type" value="Genomic_DNA"/>
</dbReference>
<dbReference type="Gene3D" id="3.10.28.10">
    <property type="entry name" value="Homing endonucleases"/>
    <property type="match status" value="2"/>
</dbReference>
<dbReference type="InterPro" id="IPR027434">
    <property type="entry name" value="Homing_endonucl"/>
</dbReference>
<organism evidence="2 3">
    <name type="scientific">Candidatus Nealsonbacteria bacterium CG18_big_fil_WC_8_21_14_2_50_37_10</name>
    <dbReference type="NCBI Taxonomy" id="1974717"/>
    <lineage>
        <taxon>Bacteria</taxon>
        <taxon>Candidatus Nealsoniibacteriota</taxon>
    </lineage>
</organism>
<dbReference type="GO" id="GO:0004519">
    <property type="term" value="F:endonuclease activity"/>
    <property type="evidence" value="ECO:0007669"/>
    <property type="project" value="InterPro"/>
</dbReference>
<dbReference type="GO" id="GO:0048564">
    <property type="term" value="P:photosystem I assembly"/>
    <property type="evidence" value="ECO:0007669"/>
    <property type="project" value="TreeGrafter"/>
</dbReference>
<sequence length="217" mass="25605">MNGNTVGSRRNLQNWNTKKVRKLRENLKLSKIQRAVLIGTILGDGSLTKNAYGKHCRLQIEHKELHKEYVDWKYKVFQKWCLSKPRNREKTNSWKFRTISHPIFTEFRRLFYRGGKKIIPESIGELLKDPLTLAVWFMDDGGNLAKRGILLNIQQFSLKEVELIQKVLQENFGLFSTKQWNNSGYRLYFGKESRMELQRIVKNFILPCLGYKLLLTP</sequence>
<dbReference type="PANTHER" id="PTHR47539">
    <property type="entry name" value="PENTATRICOPEPTIDE REPEAT-CONTAINING PROTEIN OTP51, CHLOROPLASTIC"/>
    <property type="match status" value="1"/>
</dbReference>
<dbReference type="GO" id="GO:0000373">
    <property type="term" value="P:Group II intron splicing"/>
    <property type="evidence" value="ECO:0007669"/>
    <property type="project" value="TreeGrafter"/>
</dbReference>